<organism evidence="2 3">
    <name type="scientific">Mycolicibacterium hippocampi</name>
    <dbReference type="NCBI Taxonomy" id="659824"/>
    <lineage>
        <taxon>Bacteria</taxon>
        <taxon>Bacillati</taxon>
        <taxon>Actinomycetota</taxon>
        <taxon>Actinomycetes</taxon>
        <taxon>Mycobacteriales</taxon>
        <taxon>Mycobacteriaceae</taxon>
        <taxon>Mycolicibacterium</taxon>
    </lineage>
</organism>
<dbReference type="Pfam" id="PF06742">
    <property type="entry name" value="DUF1214"/>
    <property type="match status" value="1"/>
</dbReference>
<evidence type="ECO:0000259" key="1">
    <source>
        <dbReference type="Pfam" id="PF06742"/>
    </source>
</evidence>
<feature type="domain" description="DUF1214" evidence="1">
    <location>
        <begin position="92"/>
        <end position="176"/>
    </location>
</feature>
<gene>
    <name evidence="2" type="ORF">HLY00_4765</name>
</gene>
<accession>A0A850PLN5</accession>
<comment type="caution">
    <text evidence="2">The sequence shown here is derived from an EMBL/GenBank/DDBJ whole genome shotgun (WGS) entry which is preliminary data.</text>
</comment>
<dbReference type="RefSeq" id="WP_178357052.1">
    <property type="nucleotide sequence ID" value="NZ_JABFYL010000005.1"/>
</dbReference>
<evidence type="ECO:0000313" key="2">
    <source>
        <dbReference type="EMBL" id="NVN48606.1"/>
    </source>
</evidence>
<dbReference type="InterPro" id="IPR010621">
    <property type="entry name" value="DUF1214"/>
</dbReference>
<name>A0A850PLN5_9MYCO</name>
<proteinExistence type="predicted"/>
<sequence length="403" mass="44785">MAFGDGPDDASLDQAWETFCDRLKSAGRQVFKDHNPGSGVHRVDGLRFLTQNLGQAFDLALETRDTGYPSLHAFCGPTRKLGGDCADFTYQQAWIDGGTTYRITGERGTARFLNITVQGPRGEGVGVLHEPFGDVPEANLAGDQIEISQDGTLEIYVGGPQRGPNWLPTTPGSRKVFIRQGFDSWQEEPARLRIERVDMASPRPLPTTEEIVDATRWAGEFLTGLMQDWPEFPFTYGGVDHEHPNRFPAVSSDSSDIRRGRAAANMHWVLAADEALVIEFDSHAGLWMLTNMGVFFNSMDYLYRPVSYTPSRAKVDSDGRVRVVLAAADPGCHNWMDTQGFERGNVTYRHMLEGSPAALNTRVVKVSQLAEVLPADTAIVTTQERALQMWERFNGIRQRYAAL</sequence>
<keyword evidence="3" id="KW-1185">Reference proteome</keyword>
<reference evidence="2 3" key="1">
    <citation type="submission" date="2020-05" db="EMBL/GenBank/DDBJ databases">
        <title>Draft genome sequence of Mycobacterium hippocampi DL, isolated from European seabass, Dicentrarchus labrax, reared in fish farms.</title>
        <authorList>
            <person name="Stathopoulou P."/>
            <person name="Asimakis E."/>
            <person name="Tzokas K."/>
            <person name="Batargias C."/>
            <person name="Tsiamis G."/>
        </authorList>
    </citation>
    <scope>NUCLEOTIDE SEQUENCE [LARGE SCALE GENOMIC DNA]</scope>
    <source>
        <strain evidence="2 3">DL</strain>
    </source>
</reference>
<dbReference type="Proteomes" id="UP000570517">
    <property type="component" value="Unassembled WGS sequence"/>
</dbReference>
<evidence type="ECO:0000313" key="3">
    <source>
        <dbReference type="Proteomes" id="UP000570517"/>
    </source>
</evidence>
<dbReference type="EMBL" id="JABFYL010000005">
    <property type="protein sequence ID" value="NVN48606.1"/>
    <property type="molecule type" value="Genomic_DNA"/>
</dbReference>
<dbReference type="AlphaFoldDB" id="A0A850PLN5"/>
<protein>
    <recommendedName>
        <fullName evidence="1">DUF1214 domain-containing protein</fullName>
    </recommendedName>
</protein>